<gene>
    <name evidence="3" type="ORF">RhiirA4_350056</name>
</gene>
<protein>
    <submittedName>
        <fullName evidence="3">Kinase-like protein</fullName>
    </submittedName>
</protein>
<evidence type="ECO:0000256" key="1">
    <source>
        <dbReference type="PROSITE-ProRule" id="PRU10141"/>
    </source>
</evidence>
<name>A0A2I1FTE3_9GLOM</name>
<dbReference type="EMBL" id="LLXI01000008">
    <property type="protein sequence ID" value="PKY37662.1"/>
    <property type="molecule type" value="Genomic_DNA"/>
</dbReference>
<evidence type="ECO:0000259" key="2">
    <source>
        <dbReference type="PROSITE" id="PS50011"/>
    </source>
</evidence>
<dbReference type="PRINTS" id="PR00109">
    <property type="entry name" value="TYRKINASE"/>
</dbReference>
<keyword evidence="3" id="KW-0418">Kinase</keyword>
<dbReference type="InterPro" id="IPR011009">
    <property type="entry name" value="Kinase-like_dom_sf"/>
</dbReference>
<feature type="domain" description="Protein kinase" evidence="2">
    <location>
        <begin position="11"/>
        <end position="273"/>
    </location>
</feature>
<dbReference type="InterPro" id="IPR051681">
    <property type="entry name" value="Ser/Thr_Kinases-Pseudokinases"/>
</dbReference>
<evidence type="ECO:0000313" key="4">
    <source>
        <dbReference type="Proteomes" id="UP000234323"/>
    </source>
</evidence>
<dbReference type="GO" id="GO:0005524">
    <property type="term" value="F:ATP binding"/>
    <property type="evidence" value="ECO:0007669"/>
    <property type="project" value="UniProtKB-UniRule"/>
</dbReference>
<dbReference type="PIRSF" id="PIRSF000654">
    <property type="entry name" value="Integrin-linked_kinase"/>
    <property type="match status" value="1"/>
</dbReference>
<dbReference type="VEuPathDB" id="FungiDB:RhiirFUN_016937"/>
<accession>A0A2I1FTE3</accession>
<organism evidence="3 4">
    <name type="scientific">Rhizophagus irregularis</name>
    <dbReference type="NCBI Taxonomy" id="588596"/>
    <lineage>
        <taxon>Eukaryota</taxon>
        <taxon>Fungi</taxon>
        <taxon>Fungi incertae sedis</taxon>
        <taxon>Mucoromycota</taxon>
        <taxon>Glomeromycotina</taxon>
        <taxon>Glomeromycetes</taxon>
        <taxon>Glomerales</taxon>
        <taxon>Glomeraceae</taxon>
        <taxon>Rhizophagus</taxon>
    </lineage>
</organism>
<dbReference type="GO" id="GO:0004674">
    <property type="term" value="F:protein serine/threonine kinase activity"/>
    <property type="evidence" value="ECO:0007669"/>
    <property type="project" value="TreeGrafter"/>
</dbReference>
<proteinExistence type="predicted"/>
<reference evidence="3 4" key="1">
    <citation type="submission" date="2015-10" db="EMBL/GenBank/DDBJ databases">
        <title>Genome analyses suggest a sexual origin of heterokaryosis in a supposedly ancient asexual fungus.</title>
        <authorList>
            <person name="Ropars J."/>
            <person name="Sedzielewska K."/>
            <person name="Noel J."/>
            <person name="Charron P."/>
            <person name="Farinelli L."/>
            <person name="Marton T."/>
            <person name="Kruger M."/>
            <person name="Pelin A."/>
            <person name="Brachmann A."/>
            <person name="Corradi N."/>
        </authorList>
    </citation>
    <scope>NUCLEOTIDE SEQUENCE [LARGE SCALE GENOMIC DNA]</scope>
    <source>
        <strain evidence="3 4">A4</strain>
    </source>
</reference>
<dbReference type="InterPro" id="IPR001245">
    <property type="entry name" value="Ser-Thr/Tyr_kinase_cat_dom"/>
</dbReference>
<dbReference type="PROSITE" id="PS00107">
    <property type="entry name" value="PROTEIN_KINASE_ATP"/>
    <property type="match status" value="1"/>
</dbReference>
<dbReference type="InterPro" id="IPR000719">
    <property type="entry name" value="Prot_kinase_dom"/>
</dbReference>
<keyword evidence="1" id="KW-0067">ATP-binding</keyword>
<feature type="binding site" evidence="1">
    <location>
        <position position="39"/>
    </location>
    <ligand>
        <name>ATP</name>
        <dbReference type="ChEBI" id="CHEBI:30616"/>
    </ligand>
</feature>
<dbReference type="Pfam" id="PF07714">
    <property type="entry name" value="PK_Tyr_Ser-Thr"/>
    <property type="match status" value="1"/>
</dbReference>
<comment type="caution">
    <text evidence="3">The sequence shown here is derived from an EMBL/GenBank/DDBJ whole genome shotgun (WGS) entry which is preliminary data.</text>
</comment>
<evidence type="ECO:0000313" key="3">
    <source>
        <dbReference type="EMBL" id="PKY37662.1"/>
    </source>
</evidence>
<dbReference type="Proteomes" id="UP000234323">
    <property type="component" value="Unassembled WGS sequence"/>
</dbReference>
<sequence length="288" mass="33120">MHIHYFEYSEFNEIVEIGRGDFGKVSKAKLANTGLVALKSLIDENSNIEEDELNRLDDEFTKELRLLCEVDCENVNRILGITKVSRSYTLVLEYANEGNLRDYLEKNFTSLNWKNKIQMALDITCGLKFLHSKEMIHRDLHPKNILVNNGKLLIADPGLSKKLAEATTNSTAITMGMIDYTEPQCFKSVEYKKNKKSDIYSLGVLFWEISSGHRPFLDYSQDALSHHIGHENLREKPIDGTPQVYQQLYQKCWDVEPNSRPDIGEVYETLSQLKTEDFKDLSYPQPSS</sequence>
<dbReference type="Gene3D" id="1.10.510.10">
    <property type="entry name" value="Transferase(Phosphotransferase) domain 1"/>
    <property type="match status" value="1"/>
</dbReference>
<dbReference type="PROSITE" id="PS50011">
    <property type="entry name" value="PROTEIN_KINASE_DOM"/>
    <property type="match status" value="1"/>
</dbReference>
<dbReference type="AlphaFoldDB" id="A0A2I1FTE3"/>
<dbReference type="VEuPathDB" id="FungiDB:RhiirA1_419264"/>
<keyword evidence="3" id="KW-0808">Transferase</keyword>
<dbReference type="VEuPathDB" id="FungiDB:FUN_014146"/>
<dbReference type="PANTHER" id="PTHR44329">
    <property type="entry name" value="SERINE/THREONINE-PROTEIN KINASE TNNI3K-RELATED"/>
    <property type="match status" value="1"/>
</dbReference>
<dbReference type="SUPFAM" id="SSF56112">
    <property type="entry name" value="Protein kinase-like (PK-like)"/>
    <property type="match status" value="1"/>
</dbReference>
<dbReference type="InterPro" id="IPR017441">
    <property type="entry name" value="Protein_kinase_ATP_BS"/>
</dbReference>
<keyword evidence="4" id="KW-1185">Reference proteome</keyword>
<keyword evidence="1" id="KW-0547">Nucleotide-binding</keyword>